<dbReference type="GO" id="GO:0005737">
    <property type="term" value="C:cytoplasm"/>
    <property type="evidence" value="ECO:0007669"/>
    <property type="project" value="UniProtKB-SubCell"/>
</dbReference>
<dbReference type="GO" id="GO:0097163">
    <property type="term" value="F:sulfur carrier activity"/>
    <property type="evidence" value="ECO:0007669"/>
    <property type="project" value="UniProtKB-UniRule"/>
</dbReference>
<dbReference type="STRING" id="1835721.TRABTM_A_00030"/>
<keyword evidence="6" id="KW-1185">Reference proteome</keyword>
<dbReference type="Proteomes" id="UP000092809">
    <property type="component" value="Chromosome I"/>
</dbReference>
<organism evidence="5 6">
    <name type="scientific">secondary endosymbiont of Trabutina mannipara</name>
    <dbReference type="NCBI Taxonomy" id="1835721"/>
    <lineage>
        <taxon>Bacteria</taxon>
        <taxon>Pseudomonadati</taxon>
        <taxon>Pseudomonadota</taxon>
        <taxon>Gammaproteobacteria</taxon>
        <taxon>Enterobacterales</taxon>
        <taxon>Enterobacteriaceae</taxon>
    </lineage>
</organism>
<dbReference type="Gene3D" id="3.30.110.40">
    <property type="entry name" value="TusA-like domain"/>
    <property type="match status" value="1"/>
</dbReference>
<dbReference type="InterPro" id="IPR036868">
    <property type="entry name" value="TusA-like_sf"/>
</dbReference>
<name>A0A1C3L3M3_9ENTR</name>
<evidence type="ECO:0000256" key="3">
    <source>
        <dbReference type="HAMAP-Rule" id="MF_00413"/>
    </source>
</evidence>
<evidence type="ECO:0000313" key="6">
    <source>
        <dbReference type="Proteomes" id="UP000092809"/>
    </source>
</evidence>
<dbReference type="OrthoDB" id="9797352at2"/>
<protein>
    <recommendedName>
        <fullName evidence="3">Sulfur carrier protein TusA</fullName>
    </recommendedName>
    <alternativeName>
        <fullName evidence="3">Sulfur mediator TusA</fullName>
    </alternativeName>
    <alternativeName>
        <fullName evidence="3">Sulfur transfer protein TusA</fullName>
    </alternativeName>
    <alternativeName>
        <fullName evidence="3">tRNA 2-thiouridine synthesizing protein A</fullName>
    </alternativeName>
</protein>
<evidence type="ECO:0000256" key="2">
    <source>
        <dbReference type="ARBA" id="ARBA00022490"/>
    </source>
</evidence>
<dbReference type="AlphaFoldDB" id="A0A1C3L3M3"/>
<dbReference type="GO" id="GO:0002143">
    <property type="term" value="P:tRNA wobble position uridine thiolation"/>
    <property type="evidence" value="ECO:0007669"/>
    <property type="project" value="InterPro"/>
</dbReference>
<comment type="subunit">
    <text evidence="3">Interacts with IscS.</text>
</comment>
<gene>
    <name evidence="3 5" type="primary">tusA</name>
    <name evidence="5" type="ORF">TRABTM_A_00030</name>
</gene>
<comment type="pathway">
    <text evidence="3">tRNA modification.</text>
</comment>
<dbReference type="SUPFAM" id="SSF64307">
    <property type="entry name" value="SirA-like"/>
    <property type="match status" value="1"/>
</dbReference>
<evidence type="ECO:0000259" key="4">
    <source>
        <dbReference type="PROSITE" id="PS01148"/>
    </source>
</evidence>
<accession>A0A1C3L3M3</accession>
<keyword evidence="5" id="KW-0808">Transferase</keyword>
<proteinExistence type="inferred from homology"/>
<dbReference type="RefSeq" id="WP_083172218.1">
    <property type="nucleotide sequence ID" value="NZ_LT594522.1"/>
</dbReference>
<comment type="similarity">
    <text evidence="1 3">Belongs to the sulfur carrier protein TusA family.</text>
</comment>
<dbReference type="Pfam" id="PF01206">
    <property type="entry name" value="TusA"/>
    <property type="match status" value="1"/>
</dbReference>
<keyword evidence="2 3" id="KW-0963">Cytoplasm</keyword>
<dbReference type="HAMAP" id="MF_00413">
    <property type="entry name" value="Thiourid_synth_A"/>
    <property type="match status" value="1"/>
</dbReference>
<comment type="function">
    <text evidence="3">Sulfur carrier protein involved in sulfur trafficking in the cell. Part of a sulfur-relay system required for 2-thiolation during synthesis of 2-thiouridine of the modified wobble base 5-methylaminomethyl-2-thiouridine (mnm(5)s(2)U) in tRNA. Interacts with IscS and stimulates its cysteine desulfurase activity. Accepts an activated sulfur from IscS, which is then transferred to TusD, and thus determines the direction of sulfur flow from IscS to 2-thiouridine formation. Also appears to be involved in sulfur transfer for the biosynthesis of molybdopterin.</text>
</comment>
<comment type="subcellular location">
    <subcellularLocation>
        <location evidence="3">Cytoplasm</location>
    </subcellularLocation>
</comment>
<dbReference type="PANTHER" id="PTHR33279">
    <property type="entry name" value="SULFUR CARRIER PROTEIN YEDF-RELATED"/>
    <property type="match status" value="1"/>
</dbReference>
<reference evidence="6" key="1">
    <citation type="submission" date="2016-06" db="EMBL/GenBank/DDBJ databases">
        <authorList>
            <person name="Szabo Gitta"/>
        </authorList>
    </citation>
    <scope>NUCLEOTIDE SEQUENCE [LARGE SCALE GENOMIC DNA]</scope>
</reference>
<keyword evidence="3" id="KW-0819">tRNA processing</keyword>
<evidence type="ECO:0000256" key="1">
    <source>
        <dbReference type="ARBA" id="ARBA00008984"/>
    </source>
</evidence>
<dbReference type="EMBL" id="LT594522">
    <property type="protein sequence ID" value="SBT81890.1"/>
    <property type="molecule type" value="Genomic_DNA"/>
</dbReference>
<evidence type="ECO:0000313" key="5">
    <source>
        <dbReference type="EMBL" id="SBT81890.1"/>
    </source>
</evidence>
<dbReference type="PANTHER" id="PTHR33279:SF2">
    <property type="entry name" value="SULFUR CARRIER PROTEIN TUSA"/>
    <property type="match status" value="1"/>
</dbReference>
<sequence>MFDTDQILDVCGLFCPEPLIMVRKIVRNMKDGQTLLIITDDLATVRYIPYFCHFMKHTLLEKKVDYLPYHFFLKKGINKS</sequence>
<dbReference type="NCBIfam" id="NF001423">
    <property type="entry name" value="PRK00299.1"/>
    <property type="match status" value="1"/>
</dbReference>
<dbReference type="InterPro" id="IPR001455">
    <property type="entry name" value="TusA-like"/>
</dbReference>
<dbReference type="KEGG" id="senm:TRABTM_A_00030"/>
<dbReference type="InterPro" id="IPR022931">
    <property type="entry name" value="Sulphur_carrier_TusA"/>
</dbReference>
<feature type="active site" description="Cysteine persulfide intermediate" evidence="3">
    <location>
        <position position="15"/>
    </location>
</feature>
<dbReference type="PROSITE" id="PS01148">
    <property type="entry name" value="UPF0033"/>
    <property type="match status" value="1"/>
</dbReference>
<dbReference type="GO" id="GO:0016740">
    <property type="term" value="F:transferase activity"/>
    <property type="evidence" value="ECO:0007669"/>
    <property type="project" value="UniProtKB-KW"/>
</dbReference>
<feature type="domain" description="UPF0033" evidence="4">
    <location>
        <begin position="8"/>
        <end position="32"/>
    </location>
</feature>